<dbReference type="PANTHER" id="PTHR43083">
    <property type="entry name" value="MANNAN POLYMERASE II"/>
    <property type="match status" value="1"/>
</dbReference>
<dbReference type="Pfam" id="PF03452">
    <property type="entry name" value="Anp1"/>
    <property type="match status" value="1"/>
</dbReference>
<protein>
    <recommendedName>
        <fullName evidence="5">Nucleotide-diphospho-sugar transferase</fullName>
    </recommendedName>
</protein>
<comment type="similarity">
    <text evidence="1">Belongs to the ANP1/MMN9/VAN1 family.</text>
</comment>
<dbReference type="OrthoDB" id="204164at2759"/>
<evidence type="ECO:0008006" key="5">
    <source>
        <dbReference type="Google" id="ProtNLM"/>
    </source>
</evidence>
<dbReference type="PANTHER" id="PTHR43083:SF6">
    <property type="entry name" value="MANNAN POLYMERASE COMPLEXES SUBUNIT MNN9"/>
    <property type="match status" value="1"/>
</dbReference>
<evidence type="ECO:0000313" key="4">
    <source>
        <dbReference type="Proteomes" id="UP000799436"/>
    </source>
</evidence>
<proteinExistence type="inferred from homology"/>
<feature type="signal peptide" evidence="2">
    <location>
        <begin position="1"/>
        <end position="25"/>
    </location>
</feature>
<organism evidence="3 4">
    <name type="scientific">Teratosphaeria nubilosa</name>
    <dbReference type="NCBI Taxonomy" id="161662"/>
    <lineage>
        <taxon>Eukaryota</taxon>
        <taxon>Fungi</taxon>
        <taxon>Dikarya</taxon>
        <taxon>Ascomycota</taxon>
        <taxon>Pezizomycotina</taxon>
        <taxon>Dothideomycetes</taxon>
        <taxon>Dothideomycetidae</taxon>
        <taxon>Mycosphaerellales</taxon>
        <taxon>Teratosphaeriaceae</taxon>
        <taxon>Teratosphaeria</taxon>
    </lineage>
</organism>
<keyword evidence="4" id="KW-1185">Reference proteome</keyword>
<dbReference type="AlphaFoldDB" id="A0A6G1L386"/>
<sequence length="364" mass="40162">MPRSAVRRLVWLSALIVGIWLLSNTLEIRKTAYSCRTISSCFGLGTRHSYSYPVPAAIPDESGRTLQDGTTRFDRRLPHAKLEILVVVLSKDAASWSSDFRSMQRSAYDFVDLLVSTALNLTTVSLAMMTASAEEYGSMKSASARYPFGRVTLLHSRDAETGTQYQNRHDPAVQLARRSALAILRNRLMSSALEDEKHVLWLDADVVELSKGIVQTMLRHSDENGDAGIITALCHQNQMENYDKNAWRLGDDAGLLATITDDQRGQAYSKLVDTRLMLPDVVQGTDDDALIPIDSVGGTLLYVRGDLVRQGLVFPHFNIVGTMWGQAGWVGVETEGLCYMARGLKGGGCYALGGKHHARHTDWG</sequence>
<dbReference type="InterPro" id="IPR052086">
    <property type="entry name" value="Mannan_Polymerase_Subunit"/>
</dbReference>
<keyword evidence="2" id="KW-0732">Signal</keyword>
<gene>
    <name evidence="3" type="ORF">EJ03DRAFT_158212</name>
</gene>
<dbReference type="EMBL" id="ML995858">
    <property type="protein sequence ID" value="KAF2767286.1"/>
    <property type="molecule type" value="Genomic_DNA"/>
</dbReference>
<dbReference type="SUPFAM" id="SSF53448">
    <property type="entry name" value="Nucleotide-diphospho-sugar transferases"/>
    <property type="match status" value="1"/>
</dbReference>
<reference evidence="3" key="1">
    <citation type="journal article" date="2020" name="Stud. Mycol.">
        <title>101 Dothideomycetes genomes: a test case for predicting lifestyles and emergence of pathogens.</title>
        <authorList>
            <person name="Haridas S."/>
            <person name="Albert R."/>
            <person name="Binder M."/>
            <person name="Bloem J."/>
            <person name="Labutti K."/>
            <person name="Salamov A."/>
            <person name="Andreopoulos B."/>
            <person name="Baker S."/>
            <person name="Barry K."/>
            <person name="Bills G."/>
            <person name="Bluhm B."/>
            <person name="Cannon C."/>
            <person name="Castanera R."/>
            <person name="Culley D."/>
            <person name="Daum C."/>
            <person name="Ezra D."/>
            <person name="Gonzalez J."/>
            <person name="Henrissat B."/>
            <person name="Kuo A."/>
            <person name="Liang C."/>
            <person name="Lipzen A."/>
            <person name="Lutzoni F."/>
            <person name="Magnuson J."/>
            <person name="Mondo S."/>
            <person name="Nolan M."/>
            <person name="Ohm R."/>
            <person name="Pangilinan J."/>
            <person name="Park H.-J."/>
            <person name="Ramirez L."/>
            <person name="Alfaro M."/>
            <person name="Sun H."/>
            <person name="Tritt A."/>
            <person name="Yoshinaga Y."/>
            <person name="Zwiers L.-H."/>
            <person name="Turgeon B."/>
            <person name="Goodwin S."/>
            <person name="Spatafora J."/>
            <person name="Crous P."/>
            <person name="Grigoriev I."/>
        </authorList>
    </citation>
    <scope>NUCLEOTIDE SEQUENCE</scope>
    <source>
        <strain evidence="3">CBS 116005</strain>
    </source>
</reference>
<evidence type="ECO:0000313" key="3">
    <source>
        <dbReference type="EMBL" id="KAF2767286.1"/>
    </source>
</evidence>
<evidence type="ECO:0000256" key="1">
    <source>
        <dbReference type="ARBA" id="ARBA00037964"/>
    </source>
</evidence>
<name>A0A6G1L386_9PEZI</name>
<evidence type="ECO:0000256" key="2">
    <source>
        <dbReference type="SAM" id="SignalP"/>
    </source>
</evidence>
<dbReference type="Gene3D" id="3.90.550.10">
    <property type="entry name" value="Spore Coat Polysaccharide Biosynthesis Protein SpsA, Chain A"/>
    <property type="match status" value="1"/>
</dbReference>
<dbReference type="Proteomes" id="UP000799436">
    <property type="component" value="Unassembled WGS sequence"/>
</dbReference>
<dbReference type="InterPro" id="IPR029044">
    <property type="entry name" value="Nucleotide-diphossugar_trans"/>
</dbReference>
<feature type="chain" id="PRO_5026174579" description="Nucleotide-diphospho-sugar transferase" evidence="2">
    <location>
        <begin position="26"/>
        <end position="364"/>
    </location>
</feature>
<accession>A0A6G1L386</accession>